<reference evidence="3 4" key="1">
    <citation type="journal article" date="2009" name="Science">
        <title>Green evolution and dynamic adaptations revealed by genomes of the marine picoeukaryotes Micromonas.</title>
        <authorList>
            <person name="Worden A.Z."/>
            <person name="Lee J.H."/>
            <person name="Mock T."/>
            <person name="Rouze P."/>
            <person name="Simmons M.P."/>
            <person name="Aerts A.L."/>
            <person name="Allen A.E."/>
            <person name="Cuvelier M.L."/>
            <person name="Derelle E."/>
            <person name="Everett M.V."/>
            <person name="Foulon E."/>
            <person name="Grimwood J."/>
            <person name="Gundlach H."/>
            <person name="Henrissat B."/>
            <person name="Napoli C."/>
            <person name="McDonald S.M."/>
            <person name="Parker M.S."/>
            <person name="Rombauts S."/>
            <person name="Salamov A."/>
            <person name="Von Dassow P."/>
            <person name="Badger J.H."/>
            <person name="Coutinho P.M."/>
            <person name="Demir E."/>
            <person name="Dubchak I."/>
            <person name="Gentemann C."/>
            <person name="Eikrem W."/>
            <person name="Gready J.E."/>
            <person name="John U."/>
            <person name="Lanier W."/>
            <person name="Lindquist E.A."/>
            <person name="Lucas S."/>
            <person name="Mayer K.F."/>
            <person name="Moreau H."/>
            <person name="Not F."/>
            <person name="Otillar R."/>
            <person name="Panaud O."/>
            <person name="Pangilinan J."/>
            <person name="Paulsen I."/>
            <person name="Piegu B."/>
            <person name="Poliakov A."/>
            <person name="Robbens S."/>
            <person name="Schmutz J."/>
            <person name="Toulza E."/>
            <person name="Wyss T."/>
            <person name="Zelensky A."/>
            <person name="Zhou K."/>
            <person name="Armbrust E.V."/>
            <person name="Bhattacharya D."/>
            <person name="Goodenough U.W."/>
            <person name="Van de Peer Y."/>
            <person name="Grigoriev I.V."/>
        </authorList>
    </citation>
    <scope>NUCLEOTIDE SEQUENCE [LARGE SCALE GENOMIC DNA]</scope>
    <source>
        <strain evidence="3 4">CCMP1545</strain>
    </source>
</reference>
<name>C1N565_MICPC</name>
<accession>C1N565</accession>
<dbReference type="OMA" id="NVYHDAN"/>
<dbReference type="Proteomes" id="UP000001876">
    <property type="component" value="Unassembled WGS sequence"/>
</dbReference>
<feature type="compositionally biased region" description="Basic residues" evidence="1">
    <location>
        <begin position="15"/>
        <end position="29"/>
    </location>
</feature>
<keyword evidence="4" id="KW-1185">Reference proteome</keyword>
<dbReference type="PANTHER" id="PTHR21248:SF22">
    <property type="entry name" value="PHOSPHOLIPASE D"/>
    <property type="match status" value="1"/>
</dbReference>
<sequence length="489" mass="53737">MSAAAGLASRVPPTSHRRRAVASSSRKRTTVSTTTRARAVEDANARATTSTPPADRSLSERTRGTERASDAARDAMARNPLRSFDDAWWNPSTRALTPRRVASDPVPPVRLLTCYDETVDVIVREVDATRFGDRVEFCVYVLEPGASARRVLDAFRRAAARGVRVDASVDCSVVSAFTRWCEGTESWARELKELEDAFPKLVRFAPREQPTHAKYLMCHRLNALPTAVFGGVNIGDRFRPWRDFSIRAEGRAAVGALAMRVNGPAGGAADRVLNDLRKDQRGDTHDVRAVRDKTLNTATLTVGSRDRNAVSDKIARAGGVKFITNTPTGFDVVAYAAPWARSFPGSFDVLPALMKLMRDERYDEFIVAAAYVDGAGVKVLEMALERGCAMTLVMPRNPNVYHDANRKALKALEENHSARNGNGGRLRAYLCDDMLHAKVFLGRNTNTAKTSISRGIKKDRVAMLGSCNLKRRSFGQFAELNALVSQPTL</sequence>
<dbReference type="InterPro" id="IPR025202">
    <property type="entry name" value="PLD-like_dom"/>
</dbReference>
<dbReference type="EMBL" id="GG663747">
    <property type="protein sequence ID" value="EEH52857.1"/>
    <property type="molecule type" value="Genomic_DNA"/>
</dbReference>
<dbReference type="SUPFAM" id="SSF56024">
    <property type="entry name" value="Phospholipase D/nuclease"/>
    <property type="match status" value="2"/>
</dbReference>
<proteinExistence type="predicted"/>
<dbReference type="Gene3D" id="3.30.870.10">
    <property type="entry name" value="Endonuclease Chain A"/>
    <property type="match status" value="2"/>
</dbReference>
<dbReference type="AlphaFoldDB" id="C1N565"/>
<organism evidence="4">
    <name type="scientific">Micromonas pusilla (strain CCMP1545)</name>
    <name type="common">Picoplanktonic green alga</name>
    <dbReference type="NCBI Taxonomy" id="564608"/>
    <lineage>
        <taxon>Eukaryota</taxon>
        <taxon>Viridiplantae</taxon>
        <taxon>Chlorophyta</taxon>
        <taxon>Mamiellophyceae</taxon>
        <taxon>Mamiellales</taxon>
        <taxon>Mamiellaceae</taxon>
        <taxon>Micromonas</taxon>
    </lineage>
</organism>
<dbReference type="KEGG" id="mpp:MICPUCDRAFT_71137"/>
<feature type="non-terminal residue" evidence="3">
    <location>
        <position position="489"/>
    </location>
</feature>
<dbReference type="GeneID" id="9688553"/>
<dbReference type="eggNOG" id="ENOG502SUN4">
    <property type="taxonomic scope" value="Eukaryota"/>
</dbReference>
<protein>
    <submittedName>
        <fullName evidence="3">Predicted protein</fullName>
    </submittedName>
</protein>
<feature type="compositionally biased region" description="Basic and acidic residues" evidence="1">
    <location>
        <begin position="57"/>
        <end position="76"/>
    </location>
</feature>
<dbReference type="GO" id="GO:0006793">
    <property type="term" value="P:phosphorus metabolic process"/>
    <property type="evidence" value="ECO:0007669"/>
    <property type="project" value="UniProtKB-ARBA"/>
</dbReference>
<dbReference type="PANTHER" id="PTHR21248">
    <property type="entry name" value="CARDIOLIPIN SYNTHASE"/>
    <property type="match status" value="1"/>
</dbReference>
<evidence type="ECO:0000259" key="2">
    <source>
        <dbReference type="Pfam" id="PF13091"/>
    </source>
</evidence>
<dbReference type="Pfam" id="PF13091">
    <property type="entry name" value="PLDc_2"/>
    <property type="match status" value="1"/>
</dbReference>
<evidence type="ECO:0000313" key="3">
    <source>
        <dbReference type="EMBL" id="EEH52857.1"/>
    </source>
</evidence>
<feature type="domain" description="Phospholipase D-like" evidence="2">
    <location>
        <begin position="373"/>
        <end position="488"/>
    </location>
</feature>
<feature type="region of interest" description="Disordered" evidence="1">
    <location>
        <begin position="1"/>
        <end position="76"/>
    </location>
</feature>
<gene>
    <name evidence="3" type="ORF">MICPUCDRAFT_71137</name>
</gene>
<dbReference type="RefSeq" id="XP_003062918.1">
    <property type="nucleotide sequence ID" value="XM_003062872.1"/>
</dbReference>
<dbReference type="OrthoDB" id="497034at2759"/>
<evidence type="ECO:0000313" key="4">
    <source>
        <dbReference type="Proteomes" id="UP000001876"/>
    </source>
</evidence>
<evidence type="ECO:0000256" key="1">
    <source>
        <dbReference type="SAM" id="MobiDB-lite"/>
    </source>
</evidence>